<dbReference type="InterPro" id="IPR012340">
    <property type="entry name" value="NA-bd_OB-fold"/>
</dbReference>
<keyword evidence="3" id="KW-0547">Nucleotide-binding</keyword>
<evidence type="ECO:0000313" key="8">
    <source>
        <dbReference type="EMBL" id="EGF75982.1"/>
    </source>
</evidence>
<evidence type="ECO:0000256" key="2">
    <source>
        <dbReference type="ARBA" id="ARBA00022475"/>
    </source>
</evidence>
<keyword evidence="4" id="KW-0067">ATP-binding</keyword>
<dbReference type="InterPro" id="IPR017871">
    <property type="entry name" value="ABC_transporter-like_CS"/>
</dbReference>
<keyword evidence="2" id="KW-1003">Cell membrane</keyword>
<dbReference type="PANTHER" id="PTHR43875">
    <property type="entry name" value="MALTODEXTRIN IMPORT ATP-BINDING PROTEIN MSMX"/>
    <property type="match status" value="1"/>
</dbReference>
<dbReference type="InterPro" id="IPR047641">
    <property type="entry name" value="ABC_transpr_MalK/UgpC-like"/>
</dbReference>
<gene>
    <name evidence="8" type="ORF">BATDEDRAFT_93152</name>
</gene>
<dbReference type="InterPro" id="IPR008995">
    <property type="entry name" value="Mo/tungstate-bd_C_term_dom"/>
</dbReference>
<keyword evidence="5" id="KW-1278">Translocase</keyword>
<dbReference type="NCBIfam" id="NF008653">
    <property type="entry name" value="PRK11650.1"/>
    <property type="match status" value="1"/>
</dbReference>
<accession>F4PFK8</accession>
<dbReference type="GO" id="GO:0008643">
    <property type="term" value="P:carbohydrate transport"/>
    <property type="evidence" value="ECO:0007669"/>
    <property type="project" value="InterPro"/>
</dbReference>
<dbReference type="InterPro" id="IPR003593">
    <property type="entry name" value="AAA+_ATPase"/>
</dbReference>
<evidence type="ECO:0000256" key="5">
    <source>
        <dbReference type="ARBA" id="ARBA00022967"/>
    </source>
</evidence>
<dbReference type="EMBL" id="GL882939">
    <property type="protein sequence ID" value="EGF75982.1"/>
    <property type="molecule type" value="Genomic_DNA"/>
</dbReference>
<dbReference type="OrthoDB" id="2399726at2759"/>
<protein>
    <recommendedName>
        <fullName evidence="7">ABC transporter domain-containing protein</fullName>
    </recommendedName>
</protein>
<dbReference type="CDD" id="cd03301">
    <property type="entry name" value="ABC_MalK_N"/>
    <property type="match status" value="1"/>
</dbReference>
<name>F4PFK8_BATDJ</name>
<evidence type="ECO:0000256" key="3">
    <source>
        <dbReference type="ARBA" id="ARBA00022741"/>
    </source>
</evidence>
<dbReference type="InterPro" id="IPR027417">
    <property type="entry name" value="P-loop_NTPase"/>
</dbReference>
<organism evidence="8 9">
    <name type="scientific">Batrachochytrium dendrobatidis (strain JAM81 / FGSC 10211)</name>
    <name type="common">Frog chytrid fungus</name>
    <dbReference type="NCBI Taxonomy" id="684364"/>
    <lineage>
        <taxon>Eukaryota</taxon>
        <taxon>Fungi</taxon>
        <taxon>Fungi incertae sedis</taxon>
        <taxon>Chytridiomycota</taxon>
        <taxon>Chytridiomycota incertae sedis</taxon>
        <taxon>Chytridiomycetes</taxon>
        <taxon>Rhizophydiales</taxon>
        <taxon>Rhizophydiales incertae sedis</taxon>
        <taxon>Batrachochytrium</taxon>
    </lineage>
</organism>
<evidence type="ECO:0000256" key="1">
    <source>
        <dbReference type="ARBA" id="ARBA00022448"/>
    </source>
</evidence>
<evidence type="ECO:0000256" key="6">
    <source>
        <dbReference type="ARBA" id="ARBA00023136"/>
    </source>
</evidence>
<dbReference type="OMA" id="ATPFICE"/>
<sequence>MSELPNNLEGLSNHVKRFGEKNEEILFAELKNYINEEKARRNIMIERPGDLLFFYKTDYLIITEEIAATPLSAELFTGFPSLLNQLHADQIETVGQLPRELVILAKYDNVGVEKGGTLVGQIDLINISKSYDKQKSVLDEINLSIEEGEFFVLVGPSGSGKSTLLRMIAGLEDITAGKLKINDKVVNHIPPKDRNLSMVFQNYALYPHLSVEQNILFGLNAKKVDKKEQQRRLTETAEMMGLSELLKRKPRELSGGQRQRVALARSVVSESPLCLMDEPLSNLDAKLRAHMRIEIRRLQKRLGLTMVYVTHDQVEAMTMGDRIMVLNDGKIQQVGKPITLYNEPANLFVASFIGTPKMNLGKAVFSEEEGQLLIENVLHIQVNSIQDEIPRNENVTIGIRAEHLFPGSDNNTTHHLEVVNIEHLGNETSIAFDIGSELWTAKWPGQWDITVGDVVPVHINIENLCFFDSNSGSLIKSAKADKKQEVVLV</sequence>
<reference evidence="8 9" key="1">
    <citation type="submission" date="2009-12" db="EMBL/GenBank/DDBJ databases">
        <title>The draft genome of Batrachochytrium dendrobatidis.</title>
        <authorList>
            <consortium name="US DOE Joint Genome Institute (JGI-PGF)"/>
            <person name="Kuo A."/>
            <person name="Salamov A."/>
            <person name="Schmutz J."/>
            <person name="Lucas S."/>
            <person name="Pitluck S."/>
            <person name="Rosenblum E."/>
            <person name="Stajich J."/>
            <person name="Eisen M."/>
            <person name="Grigoriev I.V."/>
        </authorList>
    </citation>
    <scope>NUCLEOTIDE SEQUENCE [LARGE SCALE GENOMIC DNA]</scope>
    <source>
        <strain evidence="9">JAM81 / FGSC 10211</strain>
    </source>
</reference>
<evidence type="ECO:0000256" key="4">
    <source>
        <dbReference type="ARBA" id="ARBA00022840"/>
    </source>
</evidence>
<dbReference type="Pfam" id="PF00005">
    <property type="entry name" value="ABC_tran"/>
    <property type="match status" value="1"/>
</dbReference>
<dbReference type="HOGENOM" id="CLU_000604_1_1_1"/>
<dbReference type="SMART" id="SM00382">
    <property type="entry name" value="AAA"/>
    <property type="match status" value="1"/>
</dbReference>
<dbReference type="SUPFAM" id="SSF52540">
    <property type="entry name" value="P-loop containing nucleoside triphosphate hydrolases"/>
    <property type="match status" value="1"/>
</dbReference>
<proteinExistence type="predicted"/>
<dbReference type="AlphaFoldDB" id="F4PFK8"/>
<dbReference type="Gene3D" id="2.40.50.100">
    <property type="match status" value="1"/>
</dbReference>
<dbReference type="PANTHER" id="PTHR43875:SF15">
    <property type="entry name" value="TREHALOSE IMPORT ATP-BINDING PROTEIN SUGC"/>
    <property type="match status" value="1"/>
</dbReference>
<dbReference type="PROSITE" id="PS50893">
    <property type="entry name" value="ABC_TRANSPORTER_2"/>
    <property type="match status" value="1"/>
</dbReference>
<evidence type="ECO:0000259" key="7">
    <source>
        <dbReference type="PROSITE" id="PS50893"/>
    </source>
</evidence>
<dbReference type="InParanoid" id="F4PFK8"/>
<dbReference type="InterPro" id="IPR015855">
    <property type="entry name" value="ABC_transpr_MalK-like"/>
</dbReference>
<dbReference type="Proteomes" id="UP000007241">
    <property type="component" value="Unassembled WGS sequence"/>
</dbReference>
<dbReference type="GO" id="GO:0055052">
    <property type="term" value="C:ATP-binding cassette (ABC) transporter complex, substrate-binding subunit-containing"/>
    <property type="evidence" value="ECO:0000318"/>
    <property type="project" value="GO_Central"/>
</dbReference>
<evidence type="ECO:0000313" key="9">
    <source>
        <dbReference type="Proteomes" id="UP000007241"/>
    </source>
</evidence>
<dbReference type="GO" id="GO:0005524">
    <property type="term" value="F:ATP binding"/>
    <property type="evidence" value="ECO:0007669"/>
    <property type="project" value="UniProtKB-KW"/>
</dbReference>
<dbReference type="SUPFAM" id="SSF50331">
    <property type="entry name" value="MOP-like"/>
    <property type="match status" value="1"/>
</dbReference>
<dbReference type="GO" id="GO:0016887">
    <property type="term" value="F:ATP hydrolysis activity"/>
    <property type="evidence" value="ECO:0007669"/>
    <property type="project" value="InterPro"/>
</dbReference>
<dbReference type="FunFam" id="3.40.50.300:FF:000042">
    <property type="entry name" value="Maltose/maltodextrin ABC transporter, ATP-binding protein"/>
    <property type="match status" value="1"/>
</dbReference>
<keyword evidence="1" id="KW-0813">Transport</keyword>
<keyword evidence="9" id="KW-1185">Reference proteome</keyword>
<dbReference type="PROSITE" id="PS00211">
    <property type="entry name" value="ABC_TRANSPORTER_1"/>
    <property type="match status" value="1"/>
</dbReference>
<feature type="domain" description="ABC transporter" evidence="7">
    <location>
        <begin position="122"/>
        <end position="353"/>
    </location>
</feature>
<keyword evidence="6" id="KW-0472">Membrane</keyword>
<dbReference type="Gene3D" id="2.40.50.140">
    <property type="entry name" value="Nucleic acid-binding proteins"/>
    <property type="match status" value="1"/>
</dbReference>
<dbReference type="Gene3D" id="3.40.50.300">
    <property type="entry name" value="P-loop containing nucleotide triphosphate hydrolases"/>
    <property type="match status" value="1"/>
</dbReference>
<dbReference type="GO" id="GO:0140359">
    <property type="term" value="F:ABC-type transporter activity"/>
    <property type="evidence" value="ECO:0007669"/>
    <property type="project" value="InterPro"/>
</dbReference>
<dbReference type="STRING" id="684364.F4PFK8"/>
<dbReference type="InterPro" id="IPR003439">
    <property type="entry name" value="ABC_transporter-like_ATP-bd"/>
</dbReference>